<dbReference type="AlphaFoldDB" id="A0ABD0NIC0"/>
<sequence>SSLSIRPAMQQRSSERPDWLFPAGLPLQGANLAALVTPEVSLERLNPLVDHLRAWKRLPNVSQWVLHTVERGYRIQFGSPPPLFHGVLPTLVGPEQALAMEQEVNALLRKEAIEVVPPHHRVWVLQLVLHCSKEGWGVVSDLRSASAEPRSNASDGCVPHRLGSGHDGRHLTWHINCLELLAVFQALKHFLPDLRDHRVFVRTDNTSVVSYINHQGGLRSRPLYKLAHQILVWSQGKLHSLRAVYILGHLNQGADVLEWRLHPEVVELIWRVFGQAQVDLFATQETSHHPAPLGLDAMVQTWPRLCLSGESAPGRHLATASSPVLARLSMVLGPDFSPQRLSMGDSCQEESPLTSGWYDSAASKHTISRWIVDAVTLAYESSDLPSPLGVKAHSTRSMAVSKAFLSEVPLSDICNAAGWSTPLTFVRFYGLDIQATPGSSILSSKLEGFESLAAWTSRSPMRFRSSSSSQRGTSQVTERDAASHCHTFGIPAVLASLSLKLPAYSPHVLLCS</sequence>
<keyword evidence="2" id="KW-1185">Reference proteome</keyword>
<dbReference type="CDD" id="cd09275">
    <property type="entry name" value="RNase_HI_RT_DIRS1"/>
    <property type="match status" value="1"/>
</dbReference>
<evidence type="ECO:0000313" key="2">
    <source>
        <dbReference type="Proteomes" id="UP001529510"/>
    </source>
</evidence>
<feature type="non-terminal residue" evidence="1">
    <location>
        <position position="512"/>
    </location>
</feature>
<gene>
    <name evidence="1" type="ORF">M9458_045474</name>
</gene>
<evidence type="ECO:0000313" key="1">
    <source>
        <dbReference type="EMBL" id="KAL0161749.1"/>
    </source>
</evidence>
<feature type="non-terminal residue" evidence="1">
    <location>
        <position position="1"/>
    </location>
</feature>
<dbReference type="PANTHER" id="PTHR35617">
    <property type="entry name" value="PHAGE_INTEGRASE DOMAIN-CONTAINING PROTEIN"/>
    <property type="match status" value="1"/>
</dbReference>
<dbReference type="SUPFAM" id="SSF53098">
    <property type="entry name" value="Ribonuclease H-like"/>
    <property type="match status" value="1"/>
</dbReference>
<dbReference type="InterPro" id="IPR012337">
    <property type="entry name" value="RNaseH-like_sf"/>
</dbReference>
<proteinExistence type="predicted"/>
<comment type="caution">
    <text evidence="1">The sequence shown here is derived from an EMBL/GenBank/DDBJ whole genome shotgun (WGS) entry which is preliminary data.</text>
</comment>
<organism evidence="1 2">
    <name type="scientific">Cirrhinus mrigala</name>
    <name type="common">Mrigala</name>
    <dbReference type="NCBI Taxonomy" id="683832"/>
    <lineage>
        <taxon>Eukaryota</taxon>
        <taxon>Metazoa</taxon>
        <taxon>Chordata</taxon>
        <taxon>Craniata</taxon>
        <taxon>Vertebrata</taxon>
        <taxon>Euteleostomi</taxon>
        <taxon>Actinopterygii</taxon>
        <taxon>Neopterygii</taxon>
        <taxon>Teleostei</taxon>
        <taxon>Ostariophysi</taxon>
        <taxon>Cypriniformes</taxon>
        <taxon>Cyprinidae</taxon>
        <taxon>Labeoninae</taxon>
        <taxon>Labeonini</taxon>
        <taxon>Cirrhinus</taxon>
    </lineage>
</organism>
<dbReference type="Proteomes" id="UP001529510">
    <property type="component" value="Unassembled WGS sequence"/>
</dbReference>
<reference evidence="1 2" key="1">
    <citation type="submission" date="2024-05" db="EMBL/GenBank/DDBJ databases">
        <title>Genome sequencing and assembly of Indian major carp, Cirrhinus mrigala (Hamilton, 1822).</title>
        <authorList>
            <person name="Mohindra V."/>
            <person name="Chowdhury L.M."/>
            <person name="Lal K."/>
            <person name="Jena J.K."/>
        </authorList>
    </citation>
    <scope>NUCLEOTIDE SEQUENCE [LARGE SCALE GENOMIC DNA]</scope>
    <source>
        <strain evidence="1">CM1030</strain>
        <tissue evidence="1">Blood</tissue>
    </source>
</reference>
<dbReference type="PANTHER" id="PTHR35617:SF3">
    <property type="entry name" value="CORE-BINDING (CB) DOMAIN-CONTAINING PROTEIN"/>
    <property type="match status" value="1"/>
</dbReference>
<protein>
    <recommendedName>
        <fullName evidence="3">Reverse transcriptase RNase H-like domain-containing protein</fullName>
    </recommendedName>
</protein>
<dbReference type="EMBL" id="JAMKFB020000022">
    <property type="protein sequence ID" value="KAL0161749.1"/>
    <property type="molecule type" value="Genomic_DNA"/>
</dbReference>
<name>A0ABD0NIC0_CIRMR</name>
<evidence type="ECO:0008006" key="3">
    <source>
        <dbReference type="Google" id="ProtNLM"/>
    </source>
</evidence>
<accession>A0ABD0NIC0</accession>